<dbReference type="OrthoDB" id="5824787at2759"/>
<gene>
    <name evidence="1" type="ORF">SSLN_LOCUS3826</name>
</gene>
<dbReference type="WBParaSite" id="SSLN_0000394901-mRNA-1">
    <property type="protein sequence ID" value="SSLN_0000394901-mRNA-1"/>
    <property type="gene ID" value="SSLN_0000394901"/>
</dbReference>
<dbReference type="SUPFAM" id="SSF56219">
    <property type="entry name" value="DNase I-like"/>
    <property type="match status" value="1"/>
</dbReference>
<dbReference type="AlphaFoldDB" id="A0A183SHX8"/>
<proteinExistence type="predicted"/>
<protein>
    <submittedName>
        <fullName evidence="3">Endo/exonuclease/phosphatase domain-containing protein</fullName>
    </submittedName>
</protein>
<dbReference type="EMBL" id="UYSU01032663">
    <property type="protein sequence ID" value="VDL90211.1"/>
    <property type="molecule type" value="Genomic_DNA"/>
</dbReference>
<reference evidence="1 2" key="2">
    <citation type="submission" date="2018-11" db="EMBL/GenBank/DDBJ databases">
        <authorList>
            <consortium name="Pathogen Informatics"/>
        </authorList>
    </citation>
    <scope>NUCLEOTIDE SEQUENCE [LARGE SCALE GENOMIC DNA]</scope>
    <source>
        <strain evidence="1 2">NST_G2</strain>
    </source>
</reference>
<evidence type="ECO:0000313" key="2">
    <source>
        <dbReference type="Proteomes" id="UP000275846"/>
    </source>
</evidence>
<dbReference type="Proteomes" id="UP000275846">
    <property type="component" value="Unassembled WGS sequence"/>
</dbReference>
<dbReference type="Gene3D" id="3.60.10.10">
    <property type="entry name" value="Endonuclease/exonuclease/phosphatase"/>
    <property type="match status" value="1"/>
</dbReference>
<evidence type="ECO:0000313" key="1">
    <source>
        <dbReference type="EMBL" id="VDL90211.1"/>
    </source>
</evidence>
<accession>A0A183SHX8</accession>
<evidence type="ECO:0000313" key="3">
    <source>
        <dbReference type="WBParaSite" id="SSLN_0000394901-mRNA-1"/>
    </source>
</evidence>
<dbReference type="InterPro" id="IPR036691">
    <property type="entry name" value="Endo/exonu/phosph_ase_sf"/>
</dbReference>
<reference evidence="3" key="1">
    <citation type="submission" date="2016-06" db="UniProtKB">
        <authorList>
            <consortium name="WormBaseParasite"/>
        </authorList>
    </citation>
    <scope>IDENTIFICATION</scope>
</reference>
<organism evidence="3">
    <name type="scientific">Schistocephalus solidus</name>
    <name type="common">Tapeworm</name>
    <dbReference type="NCBI Taxonomy" id="70667"/>
    <lineage>
        <taxon>Eukaryota</taxon>
        <taxon>Metazoa</taxon>
        <taxon>Spiralia</taxon>
        <taxon>Lophotrochozoa</taxon>
        <taxon>Platyhelminthes</taxon>
        <taxon>Cestoda</taxon>
        <taxon>Eucestoda</taxon>
        <taxon>Diphyllobothriidea</taxon>
        <taxon>Diphyllobothriidae</taxon>
        <taxon>Schistocephalus</taxon>
    </lineage>
</organism>
<name>A0A183SHX8_SCHSO</name>
<sequence length="424" mass="46991">MLGHTYSAAGHGSLITKYAVVKLKQTTTPPSPSPALHPLGCSGEFAHTSSLECSFPFRQSEDQPAVTADGGSRLRTGALQGRQVRQHHQRLSSPMTSCDAVKDKFYEDLHALLATVPKEDKLIVLGDFNARVGMDHAAWEGVLGPRGLGSYNDNGLFLLRTCAKHRLLRINTFVRIPTREKAINQVTEKLENLHAPDINGTVETRWCQLRNLIQPTVLEVFGRARLQNQDYFDDNYANISNLLAEKNRIHKAYMDLWTDANKAAFFSFRRLVQQPLRCMQDAWMVRRTVNVVFVQPVPLNEQIANGCVLPSTSPGADKLHGRGHPGQWIGPCPSVDTIVAEMEMRVPVPRPGVHPGRLLPHRKTEEGIGQDEVVLCAVLQKEQDTVVEVTEAMGAQKSSPRNTVCADSGVEVPKGVWWPSNHAL</sequence>
<keyword evidence="2" id="KW-1185">Reference proteome</keyword>